<organism evidence="2 3">
    <name type="scientific">Sinorhizobium chiapasense</name>
    <dbReference type="NCBI Taxonomy" id="501572"/>
    <lineage>
        <taxon>Bacteria</taxon>
        <taxon>Pseudomonadati</taxon>
        <taxon>Pseudomonadota</taxon>
        <taxon>Alphaproteobacteria</taxon>
        <taxon>Hyphomicrobiales</taxon>
        <taxon>Rhizobiaceae</taxon>
        <taxon>Sinorhizobium/Ensifer group</taxon>
        <taxon>Sinorhizobium</taxon>
    </lineage>
</organism>
<dbReference type="Proteomes" id="UP001432360">
    <property type="component" value="Chromosome"/>
</dbReference>
<name>A0ABZ2BF34_9HYPH</name>
<evidence type="ECO:0000313" key="3">
    <source>
        <dbReference type="Proteomes" id="UP001432360"/>
    </source>
</evidence>
<dbReference type="RefSeq" id="WP_331374418.1">
    <property type="nucleotide sequence ID" value="NZ_CP133148.1"/>
</dbReference>
<dbReference type="Pfam" id="PF06568">
    <property type="entry name" value="YjiS-like"/>
    <property type="match status" value="1"/>
</dbReference>
<gene>
    <name evidence="2" type="ORF">RB548_08085</name>
</gene>
<protein>
    <submittedName>
        <fullName evidence="2">DUF1127 domain-containing protein</fullName>
    </submittedName>
</protein>
<evidence type="ECO:0000313" key="2">
    <source>
        <dbReference type="EMBL" id="WVT05333.1"/>
    </source>
</evidence>
<accession>A0ABZ2BF34</accession>
<dbReference type="EMBL" id="CP133148">
    <property type="protein sequence ID" value="WVT05333.1"/>
    <property type="molecule type" value="Genomic_DNA"/>
</dbReference>
<proteinExistence type="predicted"/>
<dbReference type="InterPro" id="IPR009506">
    <property type="entry name" value="YjiS-like"/>
</dbReference>
<evidence type="ECO:0000259" key="1">
    <source>
        <dbReference type="Pfam" id="PF06568"/>
    </source>
</evidence>
<keyword evidence="3" id="KW-1185">Reference proteome</keyword>
<reference evidence="2" key="1">
    <citation type="submission" date="2023-08" db="EMBL/GenBank/DDBJ databases">
        <title>Complete genome sequence of Sinorhizobium chiapanecum ITTG S70 isolated from Acaciella angustissima nodules in Chiapas-Mexico.</title>
        <authorList>
            <person name="Rincon-Rosales R."/>
            <person name="Rogel M.A."/>
            <person name="Rincon-Medina C.I."/>
            <person name="Guerrero G."/>
            <person name="Manzano-Gomez L.A."/>
            <person name="Lopez-Lopez A."/>
            <person name="Rincon Molina F.A."/>
            <person name="Martinez-Romero E."/>
        </authorList>
    </citation>
    <scope>NUCLEOTIDE SEQUENCE</scope>
    <source>
        <strain evidence="2">ITTG S70</strain>
    </source>
</reference>
<sequence length="88" mass="10398">MYTTNTIVAIQSVRPRALAPRKARFVYEHQSPARNVFSRLWHHYCALAAKRRSRLALEELSRYQLNDIGVTEEEARREAAIPFWRSRL</sequence>
<feature type="domain" description="YjiS-like" evidence="1">
    <location>
        <begin position="40"/>
        <end position="76"/>
    </location>
</feature>